<dbReference type="PANTHER" id="PTHR43427:SF6">
    <property type="entry name" value="CHLORIDE CHANNEL PROTEIN CLC-E"/>
    <property type="match status" value="1"/>
</dbReference>
<dbReference type="HOGENOM" id="CLU_015263_5_3_2"/>
<dbReference type="InterPro" id="IPR014743">
    <property type="entry name" value="Cl-channel_core"/>
</dbReference>
<evidence type="ECO:0000256" key="7">
    <source>
        <dbReference type="ARBA" id="ARBA00023173"/>
    </source>
</evidence>
<evidence type="ECO:0000313" key="13">
    <source>
        <dbReference type="EMBL" id="AGK60214.1"/>
    </source>
</evidence>
<feature type="domain" description="CBS" evidence="12">
    <location>
        <begin position="469"/>
        <end position="526"/>
    </location>
</feature>
<dbReference type="FunFam" id="1.10.3080.10:FF:000018">
    <property type="entry name" value="Chloride transporter, ClC family"/>
    <property type="match status" value="1"/>
</dbReference>
<dbReference type="OrthoDB" id="89900at2157"/>
<accession>N0B9C6</accession>
<feature type="transmembrane region" description="Helical" evidence="11">
    <location>
        <begin position="201"/>
        <end position="224"/>
    </location>
</feature>
<dbReference type="Gene3D" id="3.10.580.10">
    <property type="entry name" value="CBS-domain"/>
    <property type="match status" value="2"/>
</dbReference>
<dbReference type="Proteomes" id="UP000013307">
    <property type="component" value="Chromosome"/>
</dbReference>
<keyword evidence="5" id="KW-0406">Ion transport</keyword>
<dbReference type="SMART" id="SM00116">
    <property type="entry name" value="CBS"/>
    <property type="match status" value="2"/>
</dbReference>
<keyword evidence="8" id="KW-0868">Chloride</keyword>
<dbReference type="PROSITE" id="PS51371">
    <property type="entry name" value="CBS"/>
    <property type="match status" value="2"/>
</dbReference>
<evidence type="ECO:0000313" key="14">
    <source>
        <dbReference type="Proteomes" id="UP000013307"/>
    </source>
</evidence>
<dbReference type="GO" id="GO:0034707">
    <property type="term" value="C:chloride channel complex"/>
    <property type="evidence" value="ECO:0007669"/>
    <property type="project" value="UniProtKB-KW"/>
</dbReference>
<dbReference type="GeneID" id="15391825"/>
<evidence type="ECO:0000256" key="2">
    <source>
        <dbReference type="ARBA" id="ARBA00022448"/>
    </source>
</evidence>
<dbReference type="SUPFAM" id="SSF54631">
    <property type="entry name" value="CBS-domain pair"/>
    <property type="match status" value="1"/>
</dbReference>
<dbReference type="eggNOG" id="arCOG02569">
    <property type="taxonomic scope" value="Archaea"/>
</dbReference>
<evidence type="ECO:0000256" key="5">
    <source>
        <dbReference type="ARBA" id="ARBA00023065"/>
    </source>
</evidence>
<dbReference type="InterPro" id="IPR050368">
    <property type="entry name" value="ClC-type_chloride_channel"/>
</dbReference>
<dbReference type="RefSeq" id="WP_015589813.1">
    <property type="nucleotide sequence ID" value="NC_021169.1"/>
</dbReference>
<keyword evidence="14" id="KW-1185">Reference proteome</keyword>
<dbReference type="CDD" id="cd00400">
    <property type="entry name" value="Voltage_gated_ClC"/>
    <property type="match status" value="1"/>
</dbReference>
<dbReference type="STRING" id="387631.Asulf_00179"/>
<dbReference type="InterPro" id="IPR001807">
    <property type="entry name" value="ClC"/>
</dbReference>
<feature type="transmembrane region" description="Helical" evidence="11">
    <location>
        <begin position="385"/>
        <end position="409"/>
    </location>
</feature>
<keyword evidence="2" id="KW-0813">Transport</keyword>
<feature type="transmembrane region" description="Helical" evidence="11">
    <location>
        <begin position="352"/>
        <end position="373"/>
    </location>
</feature>
<dbReference type="KEGG" id="ast:Asulf_00179"/>
<feature type="transmembrane region" description="Helical" evidence="11">
    <location>
        <begin position="287"/>
        <end position="311"/>
    </location>
</feature>
<evidence type="ECO:0000256" key="10">
    <source>
        <dbReference type="PROSITE-ProRule" id="PRU00703"/>
    </source>
</evidence>
<dbReference type="GO" id="GO:0005254">
    <property type="term" value="F:chloride channel activity"/>
    <property type="evidence" value="ECO:0007669"/>
    <property type="project" value="UniProtKB-KW"/>
</dbReference>
<dbReference type="AlphaFoldDB" id="N0B9C6"/>
<keyword evidence="6 11" id="KW-0472">Membrane</keyword>
<dbReference type="SUPFAM" id="SSF81340">
    <property type="entry name" value="Clc chloride channel"/>
    <property type="match status" value="1"/>
</dbReference>
<feature type="transmembrane region" description="Helical" evidence="11">
    <location>
        <begin position="69"/>
        <end position="87"/>
    </location>
</feature>
<evidence type="ECO:0000256" key="1">
    <source>
        <dbReference type="ARBA" id="ARBA00004141"/>
    </source>
</evidence>
<dbReference type="InterPro" id="IPR046342">
    <property type="entry name" value="CBS_dom_sf"/>
</dbReference>
<keyword evidence="9" id="KW-0407">Ion channel</keyword>
<evidence type="ECO:0000256" key="8">
    <source>
        <dbReference type="ARBA" id="ARBA00023214"/>
    </source>
</evidence>
<dbReference type="PANTHER" id="PTHR43427">
    <property type="entry name" value="CHLORIDE CHANNEL PROTEIN CLC-E"/>
    <property type="match status" value="1"/>
</dbReference>
<evidence type="ECO:0000259" key="12">
    <source>
        <dbReference type="PROSITE" id="PS51371"/>
    </source>
</evidence>
<keyword evidence="3 11" id="KW-0812">Transmembrane</keyword>
<proteinExistence type="predicted"/>
<dbReference type="Gene3D" id="1.10.3080.10">
    <property type="entry name" value="Clc chloride channel"/>
    <property type="match status" value="1"/>
</dbReference>
<feature type="domain" description="CBS" evidence="12">
    <location>
        <begin position="533"/>
        <end position="591"/>
    </location>
</feature>
<evidence type="ECO:0000256" key="4">
    <source>
        <dbReference type="ARBA" id="ARBA00022989"/>
    </source>
</evidence>
<protein>
    <submittedName>
        <fullName evidence="13">Chloride channel protein EriC</fullName>
    </submittedName>
</protein>
<dbReference type="CDD" id="cd04801">
    <property type="entry name" value="CBS_pair_peptidase_M50"/>
    <property type="match status" value="1"/>
</dbReference>
<keyword evidence="7" id="KW-0869">Chloride channel</keyword>
<feature type="transmembrane region" description="Helical" evidence="11">
    <location>
        <begin position="164"/>
        <end position="189"/>
    </location>
</feature>
<dbReference type="EMBL" id="CP005290">
    <property type="protein sequence ID" value="AGK60214.1"/>
    <property type="molecule type" value="Genomic_DNA"/>
</dbReference>
<evidence type="ECO:0000256" key="9">
    <source>
        <dbReference type="ARBA" id="ARBA00023303"/>
    </source>
</evidence>
<organism evidence="13 14">
    <name type="scientific">Archaeoglobus sulfaticallidus PM70-1</name>
    <dbReference type="NCBI Taxonomy" id="387631"/>
    <lineage>
        <taxon>Archaea</taxon>
        <taxon>Methanobacteriati</taxon>
        <taxon>Methanobacteriota</taxon>
        <taxon>Archaeoglobi</taxon>
        <taxon>Archaeoglobales</taxon>
        <taxon>Archaeoglobaceae</taxon>
        <taxon>Archaeoglobus</taxon>
    </lineage>
</organism>
<dbReference type="PRINTS" id="PR00762">
    <property type="entry name" value="CLCHANNEL"/>
</dbReference>
<gene>
    <name evidence="13" type="ORF">Asulf_00179</name>
</gene>
<evidence type="ECO:0000256" key="3">
    <source>
        <dbReference type="ARBA" id="ARBA00022692"/>
    </source>
</evidence>
<reference evidence="13 14" key="1">
    <citation type="journal article" date="2013" name="Genome Announc.">
        <title>Complete Genome Sequence of the Thermophilic and Facultatively Chemolithoautotrophic Sulfate Reducer Archaeoglobus sulfaticallidus Strain PM70-1T.</title>
        <authorList>
            <person name="Stokke R."/>
            <person name="Hocking W.P."/>
            <person name="Steinsbu B.O."/>
            <person name="Steen I.H."/>
        </authorList>
    </citation>
    <scope>NUCLEOTIDE SEQUENCE [LARGE SCALE GENOMIC DNA]</scope>
    <source>
        <strain evidence="13">PM70-1</strain>
    </source>
</reference>
<evidence type="ECO:0000256" key="6">
    <source>
        <dbReference type="ARBA" id="ARBA00023136"/>
    </source>
</evidence>
<feature type="transmembrane region" description="Helical" evidence="11">
    <location>
        <begin position="323"/>
        <end position="346"/>
    </location>
</feature>
<evidence type="ECO:0000256" key="11">
    <source>
        <dbReference type="SAM" id="Phobius"/>
    </source>
</evidence>
<dbReference type="Pfam" id="PF00654">
    <property type="entry name" value="Voltage_CLC"/>
    <property type="match status" value="1"/>
</dbReference>
<comment type="subcellular location">
    <subcellularLocation>
        <location evidence="1">Membrane</location>
        <topology evidence="1">Multi-pass membrane protein</topology>
    </subcellularLocation>
</comment>
<feature type="transmembrane region" description="Helical" evidence="11">
    <location>
        <begin position="12"/>
        <end position="34"/>
    </location>
</feature>
<sequence length="593" mass="64113">MTQRKPLKTRKLILLAIIVGVISGIGAFVFYTLLEISTKFFIQGLGGYNPYPAGGDIEITKFAFKLPKLPIFLIPAIGGLISGFIVYRFAPEAEGHGTDAVIKAFHRLKGNVRGRVPIVKTIASAITIGSGGSAGREGPIAQIGAGFGSFLGNLLNLSDRDRRILLLCGVSGGIGSIFQSPMGGALFGIEVLYRRDYEVEALVPSFTSSIVAYTVYNLLLGFTNQIHFGTLRIFSTPAVRINSPADLLICLVIAVFAGIIGLIYIKAFYTTHEYFKKVRIPNYFKPMIGGLLTGLIAIYIPEAMGMGYGIVQLAIDGKILSIYGNLTLLFIFIFIFAKILATSFTIGSGGSGGVFAPSVVIGGMIGAFVGYAFQSFGVVEEPAFFVLVGMASFVSAVAKTPIASIIMVLEMTGGYNLLPALMISSILAYKITGDNSIYSEQVPTRVDSPVHRAEMVIDVLENVKVGDAMVPAEKVVTVTPEMKLIEVMKMIEETGHMGYPVMENGKIVGIITFEDVERVPFEERNVKTVADVMTKDIIATYPDETLEDALKKLASRNIGRLPVLSRDDSKLVGLITRSDIMRAHAKEVLRLER</sequence>
<keyword evidence="10" id="KW-0129">CBS domain</keyword>
<keyword evidence="4 11" id="KW-1133">Transmembrane helix</keyword>
<dbReference type="Pfam" id="PF00571">
    <property type="entry name" value="CBS"/>
    <property type="match status" value="2"/>
</dbReference>
<name>N0B9C6_9EURY</name>
<dbReference type="InterPro" id="IPR000644">
    <property type="entry name" value="CBS_dom"/>
</dbReference>
<feature type="transmembrane region" description="Helical" evidence="11">
    <location>
        <begin position="245"/>
        <end position="267"/>
    </location>
</feature>